<evidence type="ECO:0000313" key="2">
    <source>
        <dbReference type="Proteomes" id="UP000320735"/>
    </source>
</evidence>
<sequence>MPNNSIINGTLATVNAFEVYLQILCKSSRFEDTAGLCRRNLSPRRTSTYGET</sequence>
<protein>
    <submittedName>
        <fullName evidence="1">Uncharacterized protein</fullName>
    </submittedName>
</protein>
<dbReference type="EMBL" id="SJPP01000004">
    <property type="protein sequence ID" value="TWU05164.1"/>
    <property type="molecule type" value="Genomic_DNA"/>
</dbReference>
<dbReference type="Proteomes" id="UP000320735">
    <property type="component" value="Unassembled WGS sequence"/>
</dbReference>
<reference evidence="1 2" key="1">
    <citation type="submission" date="2019-02" db="EMBL/GenBank/DDBJ databases">
        <title>Deep-cultivation of Planctomycetes and their phenomic and genomic characterization uncovers novel biology.</title>
        <authorList>
            <person name="Wiegand S."/>
            <person name="Jogler M."/>
            <person name="Boedeker C."/>
            <person name="Pinto D."/>
            <person name="Vollmers J."/>
            <person name="Rivas-Marin E."/>
            <person name="Kohn T."/>
            <person name="Peeters S.H."/>
            <person name="Heuer A."/>
            <person name="Rast P."/>
            <person name="Oberbeckmann S."/>
            <person name="Bunk B."/>
            <person name="Jeske O."/>
            <person name="Meyerdierks A."/>
            <person name="Storesund J.E."/>
            <person name="Kallscheuer N."/>
            <person name="Luecker S."/>
            <person name="Lage O.M."/>
            <person name="Pohl T."/>
            <person name="Merkel B.J."/>
            <person name="Hornburger P."/>
            <person name="Mueller R.-W."/>
            <person name="Bruemmer F."/>
            <person name="Labrenz M."/>
            <person name="Spormann A.M."/>
            <person name="Op Den Camp H."/>
            <person name="Overmann J."/>
            <person name="Amann R."/>
            <person name="Jetten M.S.M."/>
            <person name="Mascher T."/>
            <person name="Medema M.H."/>
            <person name="Devos D.P."/>
            <person name="Kaster A.-K."/>
            <person name="Ovreas L."/>
            <person name="Rohde M."/>
            <person name="Galperin M.Y."/>
            <person name="Jogler C."/>
        </authorList>
    </citation>
    <scope>NUCLEOTIDE SEQUENCE [LARGE SCALE GENOMIC DNA]</scope>
    <source>
        <strain evidence="1 2">CA54</strain>
    </source>
</reference>
<accession>A0A5C6B3U2</accession>
<proteinExistence type="predicted"/>
<organism evidence="1 2">
    <name type="scientific">Symmachiella macrocystis</name>
    <dbReference type="NCBI Taxonomy" id="2527985"/>
    <lineage>
        <taxon>Bacteria</taxon>
        <taxon>Pseudomonadati</taxon>
        <taxon>Planctomycetota</taxon>
        <taxon>Planctomycetia</taxon>
        <taxon>Planctomycetales</taxon>
        <taxon>Planctomycetaceae</taxon>
        <taxon>Symmachiella</taxon>
    </lineage>
</organism>
<keyword evidence="2" id="KW-1185">Reference proteome</keyword>
<name>A0A5C6B3U2_9PLAN</name>
<gene>
    <name evidence="1" type="ORF">CA54_58520</name>
</gene>
<evidence type="ECO:0000313" key="1">
    <source>
        <dbReference type="EMBL" id="TWU05164.1"/>
    </source>
</evidence>
<comment type="caution">
    <text evidence="1">The sequence shown here is derived from an EMBL/GenBank/DDBJ whole genome shotgun (WGS) entry which is preliminary data.</text>
</comment>
<dbReference type="AlphaFoldDB" id="A0A5C6B3U2"/>